<reference evidence="1 2" key="1">
    <citation type="journal article" date="2018" name="Sci. Rep.">
        <title>Genomic signatures of local adaptation to the degree of environmental predictability in rotifers.</title>
        <authorList>
            <person name="Franch-Gras L."/>
            <person name="Hahn C."/>
            <person name="Garcia-Roger E.M."/>
            <person name="Carmona M.J."/>
            <person name="Serra M."/>
            <person name="Gomez A."/>
        </authorList>
    </citation>
    <scope>NUCLEOTIDE SEQUENCE [LARGE SCALE GENOMIC DNA]</scope>
    <source>
        <strain evidence="1">HYR1</strain>
    </source>
</reference>
<protein>
    <submittedName>
        <fullName evidence="1">Uncharacterized protein</fullName>
    </submittedName>
</protein>
<dbReference type="EMBL" id="REGN01010128">
    <property type="protein sequence ID" value="RMZ99640.1"/>
    <property type="molecule type" value="Genomic_DNA"/>
</dbReference>
<keyword evidence="2" id="KW-1185">Reference proteome</keyword>
<dbReference type="Proteomes" id="UP000276133">
    <property type="component" value="Unassembled WGS sequence"/>
</dbReference>
<proteinExistence type="predicted"/>
<comment type="caution">
    <text evidence="1">The sequence shown here is derived from an EMBL/GenBank/DDBJ whole genome shotgun (WGS) entry which is preliminary data.</text>
</comment>
<evidence type="ECO:0000313" key="2">
    <source>
        <dbReference type="Proteomes" id="UP000276133"/>
    </source>
</evidence>
<gene>
    <name evidence="1" type="ORF">BpHYR1_021168</name>
</gene>
<name>A0A3M7PLP6_BRAPC</name>
<accession>A0A3M7PLP6</accession>
<dbReference type="AlphaFoldDB" id="A0A3M7PLP6"/>
<evidence type="ECO:0000313" key="1">
    <source>
        <dbReference type="EMBL" id="RMZ99640.1"/>
    </source>
</evidence>
<sequence>MKRKRERESAISLKSKMNELNLFLNKISSFSVQNGLNNVKDIVVDILKGNIFLIISNRHNTPVTPHLLQCHAIKL</sequence>
<organism evidence="1 2">
    <name type="scientific">Brachionus plicatilis</name>
    <name type="common">Marine rotifer</name>
    <name type="synonym">Brachionus muelleri</name>
    <dbReference type="NCBI Taxonomy" id="10195"/>
    <lineage>
        <taxon>Eukaryota</taxon>
        <taxon>Metazoa</taxon>
        <taxon>Spiralia</taxon>
        <taxon>Gnathifera</taxon>
        <taxon>Rotifera</taxon>
        <taxon>Eurotatoria</taxon>
        <taxon>Monogononta</taxon>
        <taxon>Pseudotrocha</taxon>
        <taxon>Ploima</taxon>
        <taxon>Brachionidae</taxon>
        <taxon>Brachionus</taxon>
    </lineage>
</organism>